<proteinExistence type="predicted"/>
<evidence type="ECO:0000313" key="2">
    <source>
        <dbReference type="EMBL" id="CAF1529653.1"/>
    </source>
</evidence>
<reference evidence="2" key="1">
    <citation type="submission" date="2021-02" db="EMBL/GenBank/DDBJ databases">
        <authorList>
            <person name="Nowell W R."/>
        </authorList>
    </citation>
    <scope>NUCLEOTIDE SEQUENCE</scope>
</reference>
<organism evidence="2 3">
    <name type="scientific">Rotaria sordida</name>
    <dbReference type="NCBI Taxonomy" id="392033"/>
    <lineage>
        <taxon>Eukaryota</taxon>
        <taxon>Metazoa</taxon>
        <taxon>Spiralia</taxon>
        <taxon>Gnathifera</taxon>
        <taxon>Rotifera</taxon>
        <taxon>Eurotatoria</taxon>
        <taxon>Bdelloidea</taxon>
        <taxon>Philodinida</taxon>
        <taxon>Philodinidae</taxon>
        <taxon>Rotaria</taxon>
    </lineage>
</organism>
<comment type="caution">
    <text evidence="2">The sequence shown here is derived from an EMBL/GenBank/DDBJ whole genome shotgun (WGS) entry which is preliminary data.</text>
</comment>
<accession>A0A815VEY9</accession>
<name>A0A815VEY9_9BILA</name>
<evidence type="ECO:0000313" key="1">
    <source>
        <dbReference type="EMBL" id="CAF1194298.1"/>
    </source>
</evidence>
<gene>
    <name evidence="2" type="ORF">JXQ802_LOCUS42139</name>
    <name evidence="1" type="ORF">PYM288_LOCUS24514</name>
</gene>
<dbReference type="Proteomes" id="UP000663854">
    <property type="component" value="Unassembled WGS sequence"/>
</dbReference>
<evidence type="ECO:0000313" key="3">
    <source>
        <dbReference type="Proteomes" id="UP000663870"/>
    </source>
</evidence>
<keyword evidence="3" id="KW-1185">Reference proteome</keyword>
<protein>
    <submittedName>
        <fullName evidence="2">Uncharacterized protein</fullName>
    </submittedName>
</protein>
<dbReference type="EMBL" id="CAJNOL010002797">
    <property type="protein sequence ID" value="CAF1529653.1"/>
    <property type="molecule type" value="Genomic_DNA"/>
</dbReference>
<dbReference type="AlphaFoldDB" id="A0A815VEY9"/>
<dbReference type="Proteomes" id="UP000663870">
    <property type="component" value="Unassembled WGS sequence"/>
</dbReference>
<dbReference type="EMBL" id="CAJNOH010001240">
    <property type="protein sequence ID" value="CAF1194298.1"/>
    <property type="molecule type" value="Genomic_DNA"/>
</dbReference>
<sequence length="92" mass="10195">MANIEGPPAYPQQPPPTYGPVAGAPYVSYYGYPPPSQQGPVIINMQQQQQQQQQQLQQIIVRRETNHCLCCLLCCLTGGLSIPCWIYACVTN</sequence>